<organism evidence="12 13">
    <name type="scientific">Rosa chinensis</name>
    <name type="common">China rose</name>
    <dbReference type="NCBI Taxonomy" id="74649"/>
    <lineage>
        <taxon>Eukaryota</taxon>
        <taxon>Viridiplantae</taxon>
        <taxon>Streptophyta</taxon>
        <taxon>Embryophyta</taxon>
        <taxon>Tracheophyta</taxon>
        <taxon>Spermatophyta</taxon>
        <taxon>Magnoliopsida</taxon>
        <taxon>eudicotyledons</taxon>
        <taxon>Gunneridae</taxon>
        <taxon>Pentapetalae</taxon>
        <taxon>rosids</taxon>
        <taxon>fabids</taxon>
        <taxon>Rosales</taxon>
        <taxon>Rosaceae</taxon>
        <taxon>Rosoideae</taxon>
        <taxon>Rosoideae incertae sedis</taxon>
        <taxon>Rosa</taxon>
    </lineage>
</organism>
<feature type="signal peptide" evidence="10">
    <location>
        <begin position="1"/>
        <end position="19"/>
    </location>
</feature>
<evidence type="ECO:0000256" key="5">
    <source>
        <dbReference type="ARBA" id="ARBA00023136"/>
    </source>
</evidence>
<dbReference type="PRINTS" id="PR01217">
    <property type="entry name" value="PRICHEXTENSN"/>
</dbReference>
<dbReference type="OrthoDB" id="421038at2759"/>
<comment type="caution">
    <text evidence="12">The sequence shown here is derived from an EMBL/GenBank/DDBJ whole genome shotgun (WGS) entry which is preliminary data.</text>
</comment>
<evidence type="ECO:0000256" key="3">
    <source>
        <dbReference type="ARBA" id="ARBA00022622"/>
    </source>
</evidence>
<evidence type="ECO:0000256" key="1">
    <source>
        <dbReference type="ARBA" id="ARBA00004609"/>
    </source>
</evidence>
<sequence>MESLILILYILISSTLCDARSLSQTQKAEQHRSTTQILKKLKVTNHIDIPVVQASSPFSSPPSVSPAPNPLPTATVPPNLPYCVNPQLPPTILSPTYPPQNGPSPHQPCIILSPPNNTPTQPNIPLSPPISPLSPPAVNPFPTVNSPPPTGPKNTPPHTKPQSGVWCVAKPTVPDPIVQAAMDYACGSGADCKSIQPNGSCYHPETLLSHASYAFNNYWQRRKVAGGTCDFGGTAMLVTADPSFDGCQFSFNG</sequence>
<protein>
    <submittedName>
        <fullName evidence="12">Putative X8 domain-containing protein</fullName>
    </submittedName>
</protein>
<evidence type="ECO:0000256" key="9">
    <source>
        <dbReference type="SAM" id="MobiDB-lite"/>
    </source>
</evidence>
<feature type="region of interest" description="Disordered" evidence="9">
    <location>
        <begin position="116"/>
        <end position="162"/>
    </location>
</feature>
<dbReference type="PANTHER" id="PTHR31044:SF28">
    <property type="entry name" value="CARBOHYDRATE-BINDING X8 DOMAIN SUPERFAMILY PROTEIN"/>
    <property type="match status" value="1"/>
</dbReference>
<proteinExistence type="predicted"/>
<dbReference type="EMBL" id="PDCK01000040">
    <property type="protein sequence ID" value="PRQ52228.1"/>
    <property type="molecule type" value="Genomic_DNA"/>
</dbReference>
<evidence type="ECO:0000256" key="4">
    <source>
        <dbReference type="ARBA" id="ARBA00022729"/>
    </source>
</evidence>
<dbReference type="Pfam" id="PF07983">
    <property type="entry name" value="X8"/>
    <property type="match status" value="1"/>
</dbReference>
<comment type="subcellular location">
    <subcellularLocation>
        <location evidence="1">Cell membrane</location>
        <topology evidence="1">Lipid-anchor</topology>
        <topology evidence="1">GPI-anchor</topology>
    </subcellularLocation>
</comment>
<feature type="chain" id="PRO_5015114979" evidence="10">
    <location>
        <begin position="20"/>
        <end position="253"/>
    </location>
</feature>
<keyword evidence="3" id="KW-0336">GPI-anchor</keyword>
<dbReference type="GO" id="GO:0098552">
    <property type="term" value="C:side of membrane"/>
    <property type="evidence" value="ECO:0007669"/>
    <property type="project" value="UniProtKB-KW"/>
</dbReference>
<keyword evidence="6" id="KW-1015">Disulfide bond</keyword>
<keyword evidence="4 10" id="KW-0732">Signal</keyword>
<gene>
    <name evidence="12" type="ORF">RchiOBHm_Chr2g0153201</name>
</gene>
<dbReference type="SMART" id="SM00768">
    <property type="entry name" value="X8"/>
    <property type="match status" value="1"/>
</dbReference>
<feature type="domain" description="X8" evidence="11">
    <location>
        <begin position="165"/>
        <end position="249"/>
    </location>
</feature>
<dbReference type="AlphaFoldDB" id="A0A2P6S0L7"/>
<keyword evidence="13" id="KW-1185">Reference proteome</keyword>
<feature type="compositionally biased region" description="Pro residues" evidence="9">
    <location>
        <begin position="125"/>
        <end position="159"/>
    </location>
</feature>
<dbReference type="InterPro" id="IPR012946">
    <property type="entry name" value="X8"/>
</dbReference>
<evidence type="ECO:0000256" key="10">
    <source>
        <dbReference type="SAM" id="SignalP"/>
    </source>
</evidence>
<dbReference type="Proteomes" id="UP000238479">
    <property type="component" value="Chromosome 2"/>
</dbReference>
<dbReference type="InterPro" id="IPR044788">
    <property type="entry name" value="X8_dom_prot"/>
</dbReference>
<evidence type="ECO:0000313" key="13">
    <source>
        <dbReference type="Proteomes" id="UP000238479"/>
    </source>
</evidence>
<keyword evidence="2" id="KW-1003">Cell membrane</keyword>
<accession>A0A2P6S0L7</accession>
<dbReference type="FunFam" id="1.20.58.1040:FF:000001">
    <property type="entry name" value="Glucan endo-1,3-beta-glucosidase 4"/>
    <property type="match status" value="1"/>
</dbReference>
<dbReference type="OMA" id="HRSTTQI"/>
<reference evidence="12 13" key="1">
    <citation type="journal article" date="2018" name="Nat. Genet.">
        <title>The Rosa genome provides new insights in the design of modern roses.</title>
        <authorList>
            <person name="Bendahmane M."/>
        </authorList>
    </citation>
    <scope>NUCLEOTIDE SEQUENCE [LARGE SCALE GENOMIC DNA]</scope>
    <source>
        <strain evidence="13">cv. Old Blush</strain>
    </source>
</reference>
<evidence type="ECO:0000313" key="12">
    <source>
        <dbReference type="EMBL" id="PRQ52228.1"/>
    </source>
</evidence>
<evidence type="ECO:0000256" key="2">
    <source>
        <dbReference type="ARBA" id="ARBA00022475"/>
    </source>
</evidence>
<dbReference type="GO" id="GO:0009506">
    <property type="term" value="C:plasmodesma"/>
    <property type="evidence" value="ECO:0007669"/>
    <property type="project" value="UniProtKB-ARBA"/>
</dbReference>
<dbReference type="PANTHER" id="PTHR31044">
    <property type="entry name" value="BETA-1,3 GLUCANASE"/>
    <property type="match status" value="1"/>
</dbReference>
<dbReference type="Gramene" id="PRQ52228">
    <property type="protein sequence ID" value="PRQ52228"/>
    <property type="gene ID" value="RchiOBHm_Chr2g0153201"/>
</dbReference>
<keyword evidence="8" id="KW-0449">Lipoprotein</keyword>
<evidence type="ECO:0000256" key="7">
    <source>
        <dbReference type="ARBA" id="ARBA00023180"/>
    </source>
</evidence>
<keyword evidence="7" id="KW-0325">Glycoprotein</keyword>
<evidence type="ECO:0000256" key="8">
    <source>
        <dbReference type="ARBA" id="ARBA00023288"/>
    </source>
</evidence>
<evidence type="ECO:0000256" key="6">
    <source>
        <dbReference type="ARBA" id="ARBA00023157"/>
    </source>
</evidence>
<name>A0A2P6S0L7_ROSCH</name>
<keyword evidence="5" id="KW-0472">Membrane</keyword>
<evidence type="ECO:0000259" key="11">
    <source>
        <dbReference type="SMART" id="SM00768"/>
    </source>
</evidence>
<dbReference type="Gene3D" id="1.20.58.1040">
    <property type="match status" value="1"/>
</dbReference>
<dbReference type="GO" id="GO:0005886">
    <property type="term" value="C:plasma membrane"/>
    <property type="evidence" value="ECO:0007669"/>
    <property type="project" value="UniProtKB-SubCell"/>
</dbReference>